<dbReference type="GO" id="GO:0003676">
    <property type="term" value="F:nucleic acid binding"/>
    <property type="evidence" value="ECO:0007669"/>
    <property type="project" value="InterPro"/>
</dbReference>
<evidence type="ECO:0000313" key="2">
    <source>
        <dbReference type="EMBL" id="VAX38773.1"/>
    </source>
</evidence>
<protein>
    <submittedName>
        <fullName evidence="2">Mobile element protein</fullName>
    </submittedName>
</protein>
<dbReference type="PANTHER" id="PTHR46889">
    <property type="entry name" value="TRANSPOSASE INSF FOR INSERTION SEQUENCE IS3B-RELATED"/>
    <property type="match status" value="1"/>
</dbReference>
<gene>
    <name evidence="2" type="ORF">MNBD_PLANCTO02-691</name>
</gene>
<dbReference type="SUPFAM" id="SSF53098">
    <property type="entry name" value="Ribonuclease H-like"/>
    <property type="match status" value="1"/>
</dbReference>
<dbReference type="InterPro" id="IPR025948">
    <property type="entry name" value="HTH-like_dom"/>
</dbReference>
<dbReference type="InterPro" id="IPR036397">
    <property type="entry name" value="RNaseH_sf"/>
</dbReference>
<feature type="domain" description="Integrase catalytic" evidence="1">
    <location>
        <begin position="132"/>
        <end position="260"/>
    </location>
</feature>
<feature type="non-terminal residue" evidence="2">
    <location>
        <position position="260"/>
    </location>
</feature>
<dbReference type="InterPro" id="IPR012337">
    <property type="entry name" value="RNaseH-like_sf"/>
</dbReference>
<organism evidence="2">
    <name type="scientific">hydrothermal vent metagenome</name>
    <dbReference type="NCBI Taxonomy" id="652676"/>
    <lineage>
        <taxon>unclassified sequences</taxon>
        <taxon>metagenomes</taxon>
        <taxon>ecological metagenomes</taxon>
    </lineage>
</organism>
<dbReference type="EMBL" id="UOGL01000258">
    <property type="protein sequence ID" value="VAX38773.1"/>
    <property type="molecule type" value="Genomic_DNA"/>
</dbReference>
<dbReference type="Gene3D" id="3.30.420.10">
    <property type="entry name" value="Ribonuclease H-like superfamily/Ribonuclease H"/>
    <property type="match status" value="1"/>
</dbReference>
<dbReference type="InterPro" id="IPR001584">
    <property type="entry name" value="Integrase_cat-core"/>
</dbReference>
<dbReference type="PANTHER" id="PTHR46889:SF4">
    <property type="entry name" value="TRANSPOSASE INSO FOR INSERTION SEQUENCE ELEMENT IS911B-RELATED"/>
    <property type="match status" value="1"/>
</dbReference>
<dbReference type="Pfam" id="PF00665">
    <property type="entry name" value="rve"/>
    <property type="match status" value="1"/>
</dbReference>
<dbReference type="Pfam" id="PF13276">
    <property type="entry name" value="HTH_21"/>
    <property type="match status" value="1"/>
</dbReference>
<dbReference type="AlphaFoldDB" id="A0A3B1DPI5"/>
<dbReference type="GO" id="GO:0015074">
    <property type="term" value="P:DNA integration"/>
    <property type="evidence" value="ECO:0007669"/>
    <property type="project" value="InterPro"/>
</dbReference>
<reference evidence="2" key="1">
    <citation type="submission" date="2018-06" db="EMBL/GenBank/DDBJ databases">
        <authorList>
            <person name="Zhirakovskaya E."/>
        </authorList>
    </citation>
    <scope>NUCLEOTIDE SEQUENCE</scope>
</reference>
<dbReference type="PROSITE" id="PS50994">
    <property type="entry name" value="INTEGRASE"/>
    <property type="match status" value="1"/>
</dbReference>
<name>A0A3B1DPI5_9ZZZZ</name>
<sequence length="260" mass="30695">MARFHKNKIAKRVTCSIEVKRTLVELGHSEISVSRQCELLGLLRSSLYYKLAGESEENLRLMRLIDEEYLRHPFFGSRKMVIWLKSQGERVNRKRVQRLMRQMGIEAIYPKPKTSQRGTGHRIYPYLLREMKVERPDQVWASDITFVPMETGFMYLVAVMDWFSRYVLSWRLSNTMESDFCVEALEEALSKGRPEVFNTDQGSQFTSDQFTGVLKSADVLISMDGKGRYLDNIFVERLWRSVKYEELYLKSYENVRELRN</sequence>
<proteinExistence type="predicted"/>
<dbReference type="InterPro" id="IPR050900">
    <property type="entry name" value="Transposase_IS3/IS150/IS904"/>
</dbReference>
<evidence type="ECO:0000259" key="1">
    <source>
        <dbReference type="PROSITE" id="PS50994"/>
    </source>
</evidence>
<accession>A0A3B1DPI5</accession>
<dbReference type="InterPro" id="IPR048020">
    <property type="entry name" value="Transpos_IS3"/>
</dbReference>
<dbReference type="NCBIfam" id="NF033516">
    <property type="entry name" value="transpos_IS3"/>
    <property type="match status" value="1"/>
</dbReference>